<keyword evidence="1" id="KW-0812">Transmembrane</keyword>
<dbReference type="EMBL" id="DXAY01000187">
    <property type="protein sequence ID" value="HIZ75187.1"/>
    <property type="molecule type" value="Genomic_DNA"/>
</dbReference>
<feature type="transmembrane region" description="Helical" evidence="1">
    <location>
        <begin position="7"/>
        <end position="32"/>
    </location>
</feature>
<feature type="transmembrane region" description="Helical" evidence="1">
    <location>
        <begin position="52"/>
        <end position="72"/>
    </location>
</feature>
<feature type="transmembrane region" description="Helical" evidence="1">
    <location>
        <begin position="105"/>
        <end position="122"/>
    </location>
</feature>
<feature type="transmembrane region" description="Helical" evidence="1">
    <location>
        <begin position="79"/>
        <end position="99"/>
    </location>
</feature>
<evidence type="ECO:0000256" key="1">
    <source>
        <dbReference type="SAM" id="Phobius"/>
    </source>
</evidence>
<dbReference type="AlphaFoldDB" id="A0A9D2K264"/>
<reference evidence="2" key="2">
    <citation type="submission" date="2021-04" db="EMBL/GenBank/DDBJ databases">
        <authorList>
            <person name="Gilroy R."/>
        </authorList>
    </citation>
    <scope>NUCLEOTIDE SEQUENCE</scope>
    <source>
        <strain evidence="2">CHK196-3914</strain>
    </source>
</reference>
<reference evidence="2" key="1">
    <citation type="journal article" date="2021" name="PeerJ">
        <title>Extensive microbial diversity within the chicken gut microbiome revealed by metagenomics and culture.</title>
        <authorList>
            <person name="Gilroy R."/>
            <person name="Ravi A."/>
            <person name="Getino M."/>
            <person name="Pursley I."/>
            <person name="Horton D.L."/>
            <person name="Alikhan N.F."/>
            <person name="Baker D."/>
            <person name="Gharbi K."/>
            <person name="Hall N."/>
            <person name="Watson M."/>
            <person name="Adriaenssens E.M."/>
            <person name="Foster-Nyarko E."/>
            <person name="Jarju S."/>
            <person name="Secka A."/>
            <person name="Antonio M."/>
            <person name="Oren A."/>
            <person name="Chaudhuri R.R."/>
            <person name="La Ragione R."/>
            <person name="Hildebrand F."/>
            <person name="Pallen M.J."/>
        </authorList>
    </citation>
    <scope>NUCLEOTIDE SEQUENCE</scope>
    <source>
        <strain evidence="2">CHK196-3914</strain>
    </source>
</reference>
<evidence type="ECO:0000313" key="3">
    <source>
        <dbReference type="Proteomes" id="UP000824116"/>
    </source>
</evidence>
<evidence type="ECO:0000313" key="2">
    <source>
        <dbReference type="EMBL" id="HIZ75187.1"/>
    </source>
</evidence>
<name>A0A9D2K264_9FIRM</name>
<keyword evidence="1" id="KW-1133">Transmembrane helix</keyword>
<sequence>MKRKSKLLHVVSIIVIVVGALAVLSGILSFLMKDIVNQSYEMLGMTPPTTLYYVWALVFACFELAAGIAGVMYKSRKSVFVFGVIWCILVVANLVYASISSGFSFLYIFDLILPVLYIWGVYQSE</sequence>
<keyword evidence="1" id="KW-0472">Membrane</keyword>
<dbReference type="Proteomes" id="UP000824116">
    <property type="component" value="Unassembled WGS sequence"/>
</dbReference>
<accession>A0A9D2K264</accession>
<comment type="caution">
    <text evidence="2">The sequence shown here is derived from an EMBL/GenBank/DDBJ whole genome shotgun (WGS) entry which is preliminary data.</text>
</comment>
<proteinExistence type="predicted"/>
<organism evidence="2 3">
    <name type="scientific">Candidatus Mediterraneibacter stercoravium</name>
    <dbReference type="NCBI Taxonomy" id="2838685"/>
    <lineage>
        <taxon>Bacteria</taxon>
        <taxon>Bacillati</taxon>
        <taxon>Bacillota</taxon>
        <taxon>Clostridia</taxon>
        <taxon>Lachnospirales</taxon>
        <taxon>Lachnospiraceae</taxon>
        <taxon>Mediterraneibacter</taxon>
    </lineage>
</organism>
<protein>
    <submittedName>
        <fullName evidence="2">Uncharacterized protein</fullName>
    </submittedName>
</protein>
<gene>
    <name evidence="2" type="ORF">H9723_08120</name>
</gene>